<dbReference type="PROSITE" id="PS50297">
    <property type="entry name" value="ANK_REP_REGION"/>
    <property type="match status" value="1"/>
</dbReference>
<evidence type="ECO:0000313" key="4">
    <source>
        <dbReference type="Proteomes" id="UP000009022"/>
    </source>
</evidence>
<dbReference type="InterPro" id="IPR002110">
    <property type="entry name" value="Ankyrin_rpt"/>
</dbReference>
<dbReference type="eggNOG" id="KOG0307">
    <property type="taxonomic scope" value="Eukaryota"/>
</dbReference>
<dbReference type="SUPFAM" id="SSF48403">
    <property type="entry name" value="Ankyrin repeat"/>
    <property type="match status" value="1"/>
</dbReference>
<accession>B3RQ50</accession>
<dbReference type="InParanoid" id="B3RQ50"/>
<protein>
    <submittedName>
        <fullName evidence="3">Uncharacterized protein</fullName>
    </submittedName>
</protein>
<dbReference type="AlphaFoldDB" id="B3RQ50"/>
<dbReference type="STRING" id="10228.B3RQ50"/>
<dbReference type="PANTHER" id="PTHR24192:SF3">
    <property type="entry name" value="ANKYRIN REPEAT DOMAIN 40"/>
    <property type="match status" value="1"/>
</dbReference>
<dbReference type="OMA" id="CSNQQIL"/>
<dbReference type="Gene3D" id="1.25.40.20">
    <property type="entry name" value="Ankyrin repeat-containing domain"/>
    <property type="match status" value="1"/>
</dbReference>
<dbReference type="HOGENOM" id="CLU_075403_0_0_1"/>
<dbReference type="FunCoup" id="B3RQ50">
    <property type="interactions" value="837"/>
</dbReference>
<reference evidence="3 4" key="1">
    <citation type="journal article" date="2008" name="Nature">
        <title>The Trichoplax genome and the nature of placozoans.</title>
        <authorList>
            <person name="Srivastava M."/>
            <person name="Begovic E."/>
            <person name="Chapman J."/>
            <person name="Putnam N.H."/>
            <person name="Hellsten U."/>
            <person name="Kawashima T."/>
            <person name="Kuo A."/>
            <person name="Mitros T."/>
            <person name="Salamov A."/>
            <person name="Carpenter M.L."/>
            <person name="Signorovitch A.Y."/>
            <person name="Moreno M.A."/>
            <person name="Kamm K."/>
            <person name="Grimwood J."/>
            <person name="Schmutz J."/>
            <person name="Shapiro H."/>
            <person name="Grigoriev I.V."/>
            <person name="Buss L.W."/>
            <person name="Schierwater B."/>
            <person name="Dellaporta S.L."/>
            <person name="Rokhsar D.S."/>
        </authorList>
    </citation>
    <scope>NUCLEOTIDE SEQUENCE [LARGE SCALE GENOMIC DNA]</scope>
    <source>
        <strain evidence="3 4">Grell-BS-1999</strain>
    </source>
</reference>
<name>B3RQ50_TRIAD</name>
<proteinExistence type="predicted"/>
<dbReference type="OrthoDB" id="194358at2759"/>
<dbReference type="PhylomeDB" id="B3RQ50"/>
<sequence length="320" mass="35642">MNPVHGIEERLRECACLGEKDTVQLLVQRGVNINSQHKINGWTALHWAACRGHNDIVAYLLSEGAEPSLLTKSGETAAQLSSSEEIKVMLNNAAGVSDIGASPNNSPKTNKTELPITPNYMQNPPFPYSNTTVTETTVSQNGRSTSPPKSIVTVGGELLVKVRIANSGEEDFVEVELDRFNLTYESLFDRCCEELDLSKSAVKKIRKLPNILIRKDKDLQRLTDNQELEVVLLNRLQPNALDPFIGLYYITCQIHRRAGGSYTQTSAALSRIWLFVSVRVITETLTVTDEVKYNYTKSIDLHSKEDETSELQLFGCLKAE</sequence>
<keyword evidence="1" id="KW-0040">ANK repeat</keyword>
<dbReference type="GeneID" id="6750808"/>
<dbReference type="SMART" id="SM00248">
    <property type="entry name" value="ANK"/>
    <property type="match status" value="2"/>
</dbReference>
<dbReference type="InterPro" id="IPR036770">
    <property type="entry name" value="Ankyrin_rpt-contain_sf"/>
</dbReference>
<feature type="repeat" description="ANK" evidence="1">
    <location>
        <begin position="40"/>
        <end position="72"/>
    </location>
</feature>
<dbReference type="RefSeq" id="XP_002110127.1">
    <property type="nucleotide sequence ID" value="XM_002110091.1"/>
</dbReference>
<keyword evidence="4" id="KW-1185">Reference proteome</keyword>
<dbReference type="KEGG" id="tad:TRIADDRAFT_53777"/>
<evidence type="ECO:0000313" key="3">
    <source>
        <dbReference type="EMBL" id="EDV28293.1"/>
    </source>
</evidence>
<evidence type="ECO:0000256" key="1">
    <source>
        <dbReference type="PROSITE-ProRule" id="PRU00023"/>
    </source>
</evidence>
<feature type="region of interest" description="Disordered" evidence="2">
    <location>
        <begin position="98"/>
        <end position="122"/>
    </location>
</feature>
<dbReference type="PANTHER" id="PTHR24192">
    <property type="entry name" value="ANKYRIN REPEAT DOMAIN 40"/>
    <property type="match status" value="1"/>
</dbReference>
<organism evidence="3 4">
    <name type="scientific">Trichoplax adhaerens</name>
    <name type="common">Trichoplax reptans</name>
    <dbReference type="NCBI Taxonomy" id="10228"/>
    <lineage>
        <taxon>Eukaryota</taxon>
        <taxon>Metazoa</taxon>
        <taxon>Placozoa</taxon>
        <taxon>Uniplacotomia</taxon>
        <taxon>Trichoplacea</taxon>
        <taxon>Trichoplacidae</taxon>
        <taxon>Trichoplax</taxon>
    </lineage>
</organism>
<dbReference type="CTD" id="6750808"/>
<dbReference type="EMBL" id="DS985242">
    <property type="protein sequence ID" value="EDV28293.1"/>
    <property type="molecule type" value="Genomic_DNA"/>
</dbReference>
<gene>
    <name evidence="3" type="ORF">TRIADDRAFT_53777</name>
</gene>
<evidence type="ECO:0000256" key="2">
    <source>
        <dbReference type="SAM" id="MobiDB-lite"/>
    </source>
</evidence>
<dbReference type="InterPro" id="IPR039195">
    <property type="entry name" value="ANKRD40"/>
</dbReference>
<dbReference type="Proteomes" id="UP000009022">
    <property type="component" value="Unassembled WGS sequence"/>
</dbReference>
<dbReference type="Pfam" id="PF12796">
    <property type="entry name" value="Ank_2"/>
    <property type="match status" value="1"/>
</dbReference>
<dbReference type="PROSITE" id="PS50088">
    <property type="entry name" value="ANK_REPEAT"/>
    <property type="match status" value="1"/>
</dbReference>